<gene>
    <name evidence="8" type="ORF">UV05_C0020G0005</name>
</gene>
<keyword evidence="6" id="KW-0051">Antiviral defense</keyword>
<dbReference type="PANTHER" id="PTHR30319">
    <property type="entry name" value="PHENYLACETIC ACID REGULATOR-RELATED TRANSCRIPTIONAL REPRESSOR"/>
    <property type="match status" value="1"/>
</dbReference>
<dbReference type="InterPro" id="IPR048846">
    <property type="entry name" value="PaaX-like_central"/>
</dbReference>
<evidence type="ECO:0000256" key="2">
    <source>
        <dbReference type="ARBA" id="ARBA00022723"/>
    </source>
</evidence>
<evidence type="ECO:0000256" key="3">
    <source>
        <dbReference type="ARBA" id="ARBA00022759"/>
    </source>
</evidence>
<sequence>MLTVGTAAVLLETGFRLFSKQYRAEIARQRALQLLWNLKQKGYIEMKKRGKRAEYILSDKGRLKILKHKISKCKSLPKGKYVVVIFDIPESQRKLRDELRWALKRNKFTKLQLSVWASRQAVYKDIKDLINELGIQKWVTIFYASDLTLN</sequence>
<dbReference type="AlphaFoldDB" id="A0A0G0Z520"/>
<dbReference type="GO" id="GO:0004521">
    <property type="term" value="F:RNA endonuclease activity"/>
    <property type="evidence" value="ECO:0007669"/>
    <property type="project" value="InterPro"/>
</dbReference>
<dbReference type="EMBL" id="LCCZ01000020">
    <property type="protein sequence ID" value="KKS43799.1"/>
    <property type="molecule type" value="Genomic_DNA"/>
</dbReference>
<dbReference type="GO" id="GO:0043571">
    <property type="term" value="P:maintenance of CRISPR repeat elements"/>
    <property type="evidence" value="ECO:0007669"/>
    <property type="project" value="InterPro"/>
</dbReference>
<organism evidence="8 9">
    <name type="scientific">candidate division CPR1 bacterium GW2011_GWA2_42_17</name>
    <dbReference type="NCBI Taxonomy" id="1618341"/>
    <lineage>
        <taxon>Bacteria</taxon>
        <taxon>candidate division CPR1</taxon>
    </lineage>
</organism>
<evidence type="ECO:0000256" key="5">
    <source>
        <dbReference type="ARBA" id="ARBA00022842"/>
    </source>
</evidence>
<evidence type="ECO:0000313" key="8">
    <source>
        <dbReference type="EMBL" id="KKS43799.1"/>
    </source>
</evidence>
<dbReference type="Gene3D" id="3.30.70.2650">
    <property type="match status" value="1"/>
</dbReference>
<dbReference type="NCBIfam" id="TIGR01573">
    <property type="entry name" value="cas2"/>
    <property type="match status" value="1"/>
</dbReference>
<dbReference type="Pfam" id="PF20803">
    <property type="entry name" value="PaaX_M"/>
    <property type="match status" value="1"/>
</dbReference>
<keyword evidence="1" id="KW-0540">Nuclease</keyword>
<name>A0A0G0Z520_9BACT</name>
<dbReference type="GO" id="GO:0006351">
    <property type="term" value="P:DNA-templated transcription"/>
    <property type="evidence" value="ECO:0007669"/>
    <property type="project" value="TreeGrafter"/>
</dbReference>
<dbReference type="InterPro" id="IPR021127">
    <property type="entry name" value="CRISPR_associated_Cas2"/>
</dbReference>
<evidence type="ECO:0000313" key="9">
    <source>
        <dbReference type="Proteomes" id="UP000034875"/>
    </source>
</evidence>
<proteinExistence type="predicted"/>
<reference evidence="8 9" key="1">
    <citation type="journal article" date="2015" name="Nature">
        <title>rRNA introns, odd ribosomes, and small enigmatic genomes across a large radiation of phyla.</title>
        <authorList>
            <person name="Brown C.T."/>
            <person name="Hug L.A."/>
            <person name="Thomas B.C."/>
            <person name="Sharon I."/>
            <person name="Castelle C.J."/>
            <person name="Singh A."/>
            <person name="Wilkins M.J."/>
            <person name="Williams K.H."/>
            <person name="Banfield J.F."/>
        </authorList>
    </citation>
    <scope>NUCLEOTIDE SEQUENCE [LARGE SCALE GENOMIC DNA]</scope>
</reference>
<keyword evidence="2" id="KW-0479">Metal-binding</keyword>
<accession>A0A0G0Z520</accession>
<dbReference type="PANTHER" id="PTHR30319:SF1">
    <property type="entry name" value="TRANSCRIPTIONAL REPRESSOR PAAX"/>
    <property type="match status" value="1"/>
</dbReference>
<protein>
    <submittedName>
        <fullName evidence="8">Phenylacetic acid degradation operon negative regulatory protein PaaX</fullName>
    </submittedName>
</protein>
<keyword evidence="3" id="KW-0255">Endonuclease</keyword>
<dbReference type="Proteomes" id="UP000034875">
    <property type="component" value="Unassembled WGS sequence"/>
</dbReference>
<feature type="domain" description="Transcriptional repressor PaaX-like central Cas2-like" evidence="7">
    <location>
        <begin position="79"/>
        <end position="146"/>
    </location>
</feature>
<evidence type="ECO:0000256" key="1">
    <source>
        <dbReference type="ARBA" id="ARBA00022722"/>
    </source>
</evidence>
<keyword evidence="4" id="KW-0378">Hydrolase</keyword>
<comment type="caution">
    <text evidence="8">The sequence shown here is derived from an EMBL/GenBank/DDBJ whole genome shotgun (WGS) entry which is preliminary data.</text>
</comment>
<evidence type="ECO:0000256" key="6">
    <source>
        <dbReference type="ARBA" id="ARBA00023118"/>
    </source>
</evidence>
<keyword evidence="5" id="KW-0460">Magnesium</keyword>
<evidence type="ECO:0000256" key="4">
    <source>
        <dbReference type="ARBA" id="ARBA00022801"/>
    </source>
</evidence>
<evidence type="ECO:0000259" key="7">
    <source>
        <dbReference type="Pfam" id="PF20803"/>
    </source>
</evidence>